<evidence type="ECO:0000313" key="7">
    <source>
        <dbReference type="Proteomes" id="UP000231480"/>
    </source>
</evidence>
<dbReference type="PROSITE" id="PS50830">
    <property type="entry name" value="TNASE_3"/>
    <property type="match status" value="1"/>
</dbReference>
<evidence type="ECO:0000256" key="3">
    <source>
        <dbReference type="ARBA" id="ARBA00022801"/>
    </source>
</evidence>
<evidence type="ECO:0000256" key="4">
    <source>
        <dbReference type="SAM" id="Phobius"/>
    </source>
</evidence>
<dbReference type="SMART" id="SM00318">
    <property type="entry name" value="SNc"/>
    <property type="match status" value="1"/>
</dbReference>
<name>A0A2G9YDB7_9BACT</name>
<keyword evidence="4" id="KW-0472">Membrane</keyword>
<dbReference type="PANTHER" id="PTHR12302:SF3">
    <property type="entry name" value="SERINE_THREONINE-PROTEIN KINASE 31"/>
    <property type="match status" value="1"/>
</dbReference>
<accession>A0A2G9YDB7</accession>
<dbReference type="EMBL" id="PCRH01000023">
    <property type="protein sequence ID" value="PIP17225.1"/>
    <property type="molecule type" value="Genomic_DNA"/>
</dbReference>
<keyword evidence="4" id="KW-0812">Transmembrane</keyword>
<dbReference type="Proteomes" id="UP000231480">
    <property type="component" value="Unassembled WGS sequence"/>
</dbReference>
<dbReference type="PANTHER" id="PTHR12302">
    <property type="entry name" value="EBNA2 BINDING PROTEIN P100"/>
    <property type="match status" value="1"/>
</dbReference>
<dbReference type="InterPro" id="IPR035437">
    <property type="entry name" value="SNase_OB-fold_sf"/>
</dbReference>
<protein>
    <recommendedName>
        <fullName evidence="5">TNase-like domain-containing protein</fullName>
    </recommendedName>
</protein>
<sequence length="287" mass="32713">MKLAVKIAIAVVVVALIVGGVIYFWLEKESKGVCLAPAEAMVTKVIDGDTVVVEGGEHVRLLGIDADEAGSACYQRAKTRLEELVLNQEVRLEKDVRDVDQYDRCLRYIFLDDENINLKLVKEGLALARFYQPDVKYQEEIALAEKEAISQEIGCKWSKEEFGEPKQEDEENKTEFQWSNLVTSKLGYDVVEACQAGQYRDREIIVQGRVTDAYHHSESNTVFLNFEKAYPNQCFTGVIFSSDLSKFVQHPEDYYLNKTVRIMGEVKEYQGRPEIILEDPLQIEVGR</sequence>
<dbReference type="AlphaFoldDB" id="A0A2G9YDB7"/>
<keyword evidence="1" id="KW-0540">Nuclease</keyword>
<keyword evidence="3" id="KW-0378">Hydrolase</keyword>
<evidence type="ECO:0000256" key="1">
    <source>
        <dbReference type="ARBA" id="ARBA00022722"/>
    </source>
</evidence>
<reference evidence="6 7" key="1">
    <citation type="submission" date="2017-09" db="EMBL/GenBank/DDBJ databases">
        <title>Depth-based differentiation of microbial function through sediment-hosted aquifers and enrichment of novel symbionts in the deep terrestrial subsurface.</title>
        <authorList>
            <person name="Probst A.J."/>
            <person name="Ladd B."/>
            <person name="Jarett J.K."/>
            <person name="Geller-Mcgrath D.E."/>
            <person name="Sieber C.M."/>
            <person name="Emerson J.B."/>
            <person name="Anantharaman K."/>
            <person name="Thomas B.C."/>
            <person name="Malmstrom R."/>
            <person name="Stieglmeier M."/>
            <person name="Klingl A."/>
            <person name="Woyke T."/>
            <person name="Ryan C.M."/>
            <person name="Banfield J.F."/>
        </authorList>
    </citation>
    <scope>NUCLEOTIDE SEQUENCE [LARGE SCALE GENOMIC DNA]</scope>
    <source>
        <strain evidence="6">CG23_combo_of_CG06-09_8_20_14_all_37_13</strain>
    </source>
</reference>
<evidence type="ECO:0000313" key="6">
    <source>
        <dbReference type="EMBL" id="PIP17225.1"/>
    </source>
</evidence>
<dbReference type="Pfam" id="PF00565">
    <property type="entry name" value="SNase"/>
    <property type="match status" value="1"/>
</dbReference>
<comment type="caution">
    <text evidence="6">The sequence shown here is derived from an EMBL/GenBank/DDBJ whole genome shotgun (WGS) entry which is preliminary data.</text>
</comment>
<dbReference type="SUPFAM" id="SSF50199">
    <property type="entry name" value="Staphylococcal nuclease"/>
    <property type="match status" value="1"/>
</dbReference>
<proteinExistence type="predicted"/>
<organism evidence="6 7">
    <name type="scientific">Candidatus Portnoybacteria bacterium CG23_combo_of_CG06-09_8_20_14_all_37_13</name>
    <dbReference type="NCBI Taxonomy" id="1974819"/>
    <lineage>
        <taxon>Bacteria</taxon>
        <taxon>Candidatus Portnoyibacteriota</taxon>
    </lineage>
</organism>
<keyword evidence="4" id="KW-1133">Transmembrane helix</keyword>
<feature type="domain" description="TNase-like" evidence="5">
    <location>
        <begin position="36"/>
        <end position="154"/>
    </location>
</feature>
<feature type="transmembrane region" description="Helical" evidence="4">
    <location>
        <begin position="7"/>
        <end position="26"/>
    </location>
</feature>
<evidence type="ECO:0000256" key="2">
    <source>
        <dbReference type="ARBA" id="ARBA00022759"/>
    </source>
</evidence>
<dbReference type="InterPro" id="IPR016071">
    <property type="entry name" value="Staphylococal_nuclease_OB-fold"/>
</dbReference>
<dbReference type="GO" id="GO:0016787">
    <property type="term" value="F:hydrolase activity"/>
    <property type="evidence" value="ECO:0007669"/>
    <property type="project" value="UniProtKB-KW"/>
</dbReference>
<gene>
    <name evidence="6" type="ORF">COX44_00995</name>
</gene>
<dbReference type="Gene3D" id="2.40.50.90">
    <property type="match status" value="1"/>
</dbReference>
<dbReference type="GO" id="GO:0004519">
    <property type="term" value="F:endonuclease activity"/>
    <property type="evidence" value="ECO:0007669"/>
    <property type="project" value="UniProtKB-KW"/>
</dbReference>
<keyword evidence="2" id="KW-0255">Endonuclease</keyword>
<evidence type="ECO:0000259" key="5">
    <source>
        <dbReference type="PROSITE" id="PS50830"/>
    </source>
</evidence>